<protein>
    <submittedName>
        <fullName evidence="2">Uncharacterized protein</fullName>
    </submittedName>
</protein>
<proteinExistence type="predicted"/>
<evidence type="ECO:0000313" key="3">
    <source>
        <dbReference type="Proteomes" id="UP000694018"/>
    </source>
</evidence>
<dbReference type="KEGG" id="sshi:J5U23_02422"/>
<feature type="region of interest" description="Disordered" evidence="1">
    <location>
        <begin position="28"/>
        <end position="47"/>
    </location>
</feature>
<reference evidence="2" key="1">
    <citation type="journal article" date="2021" name="Environ. Microbiol.">
        <title>New insights into the diversity and evolution of the archaeal mobilome from three complete genomes of Saccharolobus shibatae.</title>
        <authorList>
            <person name="Medvedeva S."/>
            <person name="Brandt D."/>
            <person name="Cvirkaite-Krupovic V."/>
            <person name="Liu Y."/>
            <person name="Severinov K."/>
            <person name="Ishino S."/>
            <person name="Ishino Y."/>
            <person name="Prangishvili D."/>
            <person name="Kalinowski J."/>
            <person name="Krupovic M."/>
        </authorList>
    </citation>
    <scope>NUCLEOTIDE SEQUENCE</scope>
    <source>
        <strain evidence="2">B12</strain>
    </source>
</reference>
<accession>A0A8F5BQE3</accession>
<evidence type="ECO:0000313" key="2">
    <source>
        <dbReference type="EMBL" id="QXJ29553.1"/>
    </source>
</evidence>
<gene>
    <name evidence="2" type="ORF">J5U23_02422</name>
</gene>
<evidence type="ECO:0000256" key="1">
    <source>
        <dbReference type="SAM" id="MobiDB-lite"/>
    </source>
</evidence>
<dbReference type="Proteomes" id="UP000694018">
    <property type="component" value="Chromosome"/>
</dbReference>
<name>A0A8F5BQE3_SACSH</name>
<dbReference type="AlphaFoldDB" id="A0A8F5BQE3"/>
<organism evidence="2 3">
    <name type="scientific">Saccharolobus shibatae (strain ATCC 51178 / DSM 5389 / JCM 8931 / NBRC 15437 / B12)</name>
    <name type="common">Sulfolobus shibatae</name>
    <dbReference type="NCBI Taxonomy" id="523848"/>
    <lineage>
        <taxon>Archaea</taxon>
        <taxon>Thermoproteota</taxon>
        <taxon>Thermoprotei</taxon>
        <taxon>Sulfolobales</taxon>
        <taxon>Sulfolobaceae</taxon>
        <taxon>Saccharolobus</taxon>
    </lineage>
</organism>
<sequence>MLRLLYHSIYLLLSIKIVLQAVTQKTTYSEEEEDARQKNMKNNHSSF</sequence>
<dbReference type="EMBL" id="CP077717">
    <property type="protein sequence ID" value="QXJ29553.1"/>
    <property type="molecule type" value="Genomic_DNA"/>
</dbReference>